<reference evidence="2 3" key="1">
    <citation type="journal article" date="2019" name="Sci. Rep.">
        <title>Orb-weaving spider Araneus ventricosus genome elucidates the spidroin gene catalogue.</title>
        <authorList>
            <person name="Kono N."/>
            <person name="Nakamura H."/>
            <person name="Ohtoshi R."/>
            <person name="Moran D.A.P."/>
            <person name="Shinohara A."/>
            <person name="Yoshida Y."/>
            <person name="Fujiwara M."/>
            <person name="Mori M."/>
            <person name="Tomita M."/>
            <person name="Arakawa K."/>
        </authorList>
    </citation>
    <scope>NUCLEOTIDE SEQUENCE [LARGE SCALE GENOMIC DNA]</scope>
</reference>
<dbReference type="Proteomes" id="UP000499080">
    <property type="component" value="Unassembled WGS sequence"/>
</dbReference>
<name>A0A4Y2GWQ7_ARAVE</name>
<organism evidence="2 3">
    <name type="scientific">Araneus ventricosus</name>
    <name type="common">Orbweaver spider</name>
    <name type="synonym">Epeira ventricosa</name>
    <dbReference type="NCBI Taxonomy" id="182803"/>
    <lineage>
        <taxon>Eukaryota</taxon>
        <taxon>Metazoa</taxon>
        <taxon>Ecdysozoa</taxon>
        <taxon>Arthropoda</taxon>
        <taxon>Chelicerata</taxon>
        <taxon>Arachnida</taxon>
        <taxon>Araneae</taxon>
        <taxon>Araneomorphae</taxon>
        <taxon>Entelegynae</taxon>
        <taxon>Araneoidea</taxon>
        <taxon>Araneidae</taxon>
        <taxon>Araneus</taxon>
    </lineage>
</organism>
<keyword evidence="3" id="KW-1185">Reference proteome</keyword>
<proteinExistence type="predicted"/>
<evidence type="ECO:0000313" key="3">
    <source>
        <dbReference type="Proteomes" id="UP000499080"/>
    </source>
</evidence>
<comment type="caution">
    <text evidence="2">The sequence shown here is derived from an EMBL/GenBank/DDBJ whole genome shotgun (WGS) entry which is preliminary data.</text>
</comment>
<dbReference type="OrthoDB" id="10205358at2759"/>
<dbReference type="EMBL" id="BGPR01001634">
    <property type="protein sequence ID" value="GBM58442.1"/>
    <property type="molecule type" value="Genomic_DNA"/>
</dbReference>
<evidence type="ECO:0000313" key="2">
    <source>
        <dbReference type="EMBL" id="GBM58442.1"/>
    </source>
</evidence>
<sequence>MSRKYVSDFKKGEITGQHQSKKTTKDIAEIPGIGLRSVQRIIKSWKDSDEPSTSQNKMWSEKLLSSRNRRSLKRRRKIARNQLLNSQQCLTRDLSTHTCGENLKEWNSTVVDPKENHLFRR</sequence>
<dbReference type="AlphaFoldDB" id="A0A4Y2GWQ7"/>
<feature type="region of interest" description="Disordered" evidence="1">
    <location>
        <begin position="46"/>
        <end position="72"/>
    </location>
</feature>
<accession>A0A4Y2GWQ7</accession>
<feature type="compositionally biased region" description="Basic and acidic residues" evidence="1">
    <location>
        <begin position="1"/>
        <end position="13"/>
    </location>
</feature>
<gene>
    <name evidence="2" type="ORF">AVEN_269132_1</name>
</gene>
<evidence type="ECO:0000256" key="1">
    <source>
        <dbReference type="SAM" id="MobiDB-lite"/>
    </source>
</evidence>
<protein>
    <submittedName>
        <fullName evidence="2">Uncharacterized protein</fullName>
    </submittedName>
</protein>
<feature type="region of interest" description="Disordered" evidence="1">
    <location>
        <begin position="1"/>
        <end position="28"/>
    </location>
</feature>